<keyword evidence="4" id="KW-1185">Reference proteome</keyword>
<gene>
    <name evidence="3" type="ORF">GFN93_07775</name>
</gene>
<dbReference type="AlphaFoldDB" id="A0A6N7LS15"/>
<evidence type="ECO:0000256" key="1">
    <source>
        <dbReference type="SAM" id="SignalP"/>
    </source>
</evidence>
<dbReference type="Pfam" id="PF07484">
    <property type="entry name" value="Collar"/>
    <property type="match status" value="1"/>
</dbReference>
<dbReference type="Proteomes" id="UP000469421">
    <property type="component" value="Unassembled WGS sequence"/>
</dbReference>
<comment type="caution">
    <text evidence="3">The sequence shown here is derived from an EMBL/GenBank/DDBJ whole genome shotgun (WGS) entry which is preliminary data.</text>
</comment>
<keyword evidence="1" id="KW-0732">Signal</keyword>
<evidence type="ECO:0000313" key="3">
    <source>
        <dbReference type="EMBL" id="MQX53147.1"/>
    </source>
</evidence>
<dbReference type="EMBL" id="WIRE01000001">
    <property type="protein sequence ID" value="MQX53147.1"/>
    <property type="molecule type" value="Genomic_DNA"/>
</dbReference>
<accession>A0A6N7LS15</accession>
<dbReference type="InterPro" id="IPR011083">
    <property type="entry name" value="Phage_tail_collar_dom"/>
</dbReference>
<protein>
    <submittedName>
        <fullName evidence="3">Phage tail protein</fullName>
    </submittedName>
</protein>
<evidence type="ECO:0000313" key="4">
    <source>
        <dbReference type="Proteomes" id="UP000469421"/>
    </source>
</evidence>
<reference evidence="3 4" key="1">
    <citation type="submission" date="2019-10" db="EMBL/GenBank/DDBJ databases">
        <title>Alcanivorax sp.PA15-N-34 draft genome sequence.</title>
        <authorList>
            <person name="Liao X."/>
            <person name="Shao Z."/>
        </authorList>
    </citation>
    <scope>NUCLEOTIDE SEQUENCE [LARGE SCALE GENOMIC DNA]</scope>
    <source>
        <strain evidence="3 4">PA15-N-34</strain>
    </source>
</reference>
<feature type="domain" description="Phage tail collar" evidence="2">
    <location>
        <begin position="23"/>
        <end position="79"/>
    </location>
</feature>
<evidence type="ECO:0000259" key="2">
    <source>
        <dbReference type="Pfam" id="PF07484"/>
    </source>
</evidence>
<sequence length="205" mass="21498">MVLSVVLLVPARPVFAADTPFIGEIMWVGYTFCPRGWTEASGQLLPISSHTALFSLYGTTFGGDGRTTFGLPDLRGRMPMHVGHGPGLTDRRLGVKGGREEVVLQVSDVPSHQHGLTQASATLHASKLAGETPSAETAMLADGQRAAVYAPAPGSAADVVEMAPESVSVNGNTDLMGGGRGHDNMSPYQVLRACVALQGIYPSRN</sequence>
<feature type="signal peptide" evidence="1">
    <location>
        <begin position="1"/>
        <end position="16"/>
    </location>
</feature>
<organism evidence="3 4">
    <name type="scientific">Alcanivorax sediminis</name>
    <dbReference type="NCBI Taxonomy" id="2663008"/>
    <lineage>
        <taxon>Bacteria</taxon>
        <taxon>Pseudomonadati</taxon>
        <taxon>Pseudomonadota</taxon>
        <taxon>Gammaproteobacteria</taxon>
        <taxon>Oceanospirillales</taxon>
        <taxon>Alcanivoracaceae</taxon>
        <taxon>Alcanivorax</taxon>
    </lineage>
</organism>
<dbReference type="SUPFAM" id="SSF88874">
    <property type="entry name" value="Receptor-binding domain of short tail fibre protein gp12"/>
    <property type="match status" value="1"/>
</dbReference>
<dbReference type="Gene3D" id="3.90.1340.10">
    <property type="entry name" value="Phage tail collar domain"/>
    <property type="match status" value="1"/>
</dbReference>
<name>A0A6N7LS15_9GAMM</name>
<dbReference type="InterPro" id="IPR037053">
    <property type="entry name" value="Phage_tail_collar_dom_sf"/>
</dbReference>
<feature type="chain" id="PRO_5026904173" evidence="1">
    <location>
        <begin position="17"/>
        <end position="205"/>
    </location>
</feature>
<proteinExistence type="predicted"/>